<reference evidence="1" key="2">
    <citation type="journal article" date="2015" name="Data Brief">
        <title>Shoot transcriptome of the giant reed, Arundo donax.</title>
        <authorList>
            <person name="Barrero R.A."/>
            <person name="Guerrero F.D."/>
            <person name="Moolhuijzen P."/>
            <person name="Goolsby J.A."/>
            <person name="Tidwell J."/>
            <person name="Bellgard S.E."/>
            <person name="Bellgard M.I."/>
        </authorList>
    </citation>
    <scope>NUCLEOTIDE SEQUENCE</scope>
    <source>
        <tissue evidence="1">Shoot tissue taken approximately 20 cm above the soil surface</tissue>
    </source>
</reference>
<organism evidence="1">
    <name type="scientific">Arundo donax</name>
    <name type="common">Giant reed</name>
    <name type="synonym">Donax arundinaceus</name>
    <dbReference type="NCBI Taxonomy" id="35708"/>
    <lineage>
        <taxon>Eukaryota</taxon>
        <taxon>Viridiplantae</taxon>
        <taxon>Streptophyta</taxon>
        <taxon>Embryophyta</taxon>
        <taxon>Tracheophyta</taxon>
        <taxon>Spermatophyta</taxon>
        <taxon>Magnoliopsida</taxon>
        <taxon>Liliopsida</taxon>
        <taxon>Poales</taxon>
        <taxon>Poaceae</taxon>
        <taxon>PACMAD clade</taxon>
        <taxon>Arundinoideae</taxon>
        <taxon>Arundineae</taxon>
        <taxon>Arundo</taxon>
    </lineage>
</organism>
<accession>A0A0A9HIR3</accession>
<name>A0A0A9HIR3_ARUDO</name>
<protein>
    <submittedName>
        <fullName evidence="1">Uncharacterized protein</fullName>
    </submittedName>
</protein>
<sequence length="44" mass="5298">MILNLVLRELLSIRAFQPYMLLISKQEDYSQSIIERDHFKPFNS</sequence>
<dbReference type="EMBL" id="GBRH01165093">
    <property type="protein sequence ID" value="JAE32803.1"/>
    <property type="molecule type" value="Transcribed_RNA"/>
</dbReference>
<dbReference type="AlphaFoldDB" id="A0A0A9HIR3"/>
<proteinExistence type="predicted"/>
<evidence type="ECO:0000313" key="1">
    <source>
        <dbReference type="EMBL" id="JAE32803.1"/>
    </source>
</evidence>
<reference evidence="1" key="1">
    <citation type="submission" date="2014-09" db="EMBL/GenBank/DDBJ databases">
        <authorList>
            <person name="Magalhaes I.L.F."/>
            <person name="Oliveira U."/>
            <person name="Santos F.R."/>
            <person name="Vidigal T.H.D.A."/>
            <person name="Brescovit A.D."/>
            <person name="Santos A.J."/>
        </authorList>
    </citation>
    <scope>NUCLEOTIDE SEQUENCE</scope>
    <source>
        <tissue evidence="1">Shoot tissue taken approximately 20 cm above the soil surface</tissue>
    </source>
</reference>